<feature type="transmembrane region" description="Helical" evidence="7">
    <location>
        <begin position="133"/>
        <end position="152"/>
    </location>
</feature>
<dbReference type="GO" id="GO:0012505">
    <property type="term" value="C:endomembrane system"/>
    <property type="evidence" value="ECO:0007669"/>
    <property type="project" value="UniProtKB-SubCell"/>
</dbReference>
<keyword evidence="5 7" id="KW-0472">Membrane</keyword>
<evidence type="ECO:0000313" key="9">
    <source>
        <dbReference type="EMBL" id="KJF18612.1"/>
    </source>
</evidence>
<evidence type="ECO:0000256" key="7">
    <source>
        <dbReference type="SAM" id="Phobius"/>
    </source>
</evidence>
<dbReference type="GO" id="GO:0048039">
    <property type="term" value="F:ubiquinone binding"/>
    <property type="evidence" value="ECO:0007669"/>
    <property type="project" value="TreeGrafter"/>
</dbReference>
<protein>
    <submittedName>
        <fullName evidence="9">NADH-quinone oxidoreductase subunit M</fullName>
        <ecNumber evidence="9">1.6.99.5</ecNumber>
    </submittedName>
</protein>
<feature type="transmembrane region" description="Helical" evidence="7">
    <location>
        <begin position="164"/>
        <end position="185"/>
    </location>
</feature>
<feature type="transmembrane region" description="Helical" evidence="7">
    <location>
        <begin position="371"/>
        <end position="390"/>
    </location>
</feature>
<evidence type="ECO:0000313" key="10">
    <source>
        <dbReference type="Proteomes" id="UP000032360"/>
    </source>
</evidence>
<comment type="similarity">
    <text evidence="2">Belongs to the complex I subunit 4 family.</text>
</comment>
<dbReference type="OrthoDB" id="9768329at2"/>
<dbReference type="InterPro" id="IPR001750">
    <property type="entry name" value="ND/Mrp_TM"/>
</dbReference>
<comment type="caution">
    <text evidence="9">The sequence shown here is derived from an EMBL/GenBank/DDBJ whole genome shotgun (WGS) entry which is preliminary data.</text>
</comment>
<dbReference type="InterPro" id="IPR010227">
    <property type="entry name" value="NADH_Q_OxRdtase_chainM/4"/>
</dbReference>
<feature type="transmembrane region" description="Helical" evidence="7">
    <location>
        <begin position="457"/>
        <end position="474"/>
    </location>
</feature>
<dbReference type="PATRIC" id="fig|1280514.3.peg.753"/>
<evidence type="ECO:0000256" key="2">
    <source>
        <dbReference type="ARBA" id="ARBA00009025"/>
    </source>
</evidence>
<feature type="transmembrane region" description="Helical" evidence="7">
    <location>
        <begin position="335"/>
        <end position="359"/>
    </location>
</feature>
<accession>A0A0D8HLJ1</accession>
<keyword evidence="9" id="KW-0560">Oxidoreductase</keyword>
<proteinExistence type="inferred from homology"/>
<dbReference type="RefSeq" id="WP_082058428.1">
    <property type="nucleotide sequence ID" value="NZ_JXYS01000012.1"/>
</dbReference>
<gene>
    <name evidence="9" type="primary">nuoM1</name>
    <name evidence="9" type="ORF">AXFE_05640</name>
</gene>
<dbReference type="STRING" id="1280514.AXFE_05640"/>
<dbReference type="GO" id="GO:0042773">
    <property type="term" value="P:ATP synthesis coupled electron transport"/>
    <property type="evidence" value="ECO:0007669"/>
    <property type="project" value="InterPro"/>
</dbReference>
<sequence>MSNVLEVLVILPAVGALLIALLPKEVRGRLVVPITGAISIAEAILAIVLAVNFKAGVASYQYVSSYSWISSFGISWKLGVDGISIFLVLLTALIFPIAYIGAKERANAQSFAAWMLLLEAACMGSFMSLDLFAFFVTFELTLIPTYFLIGSWGYEKSGAAAIKFFIYTFLGSALLLVGMLALVFIHSAQTGVTTFDIAALAKTSLSSGTEKWLFLAFTAAFAVKAPIFPFHTWSPDAYRQAPTSGVIVLAAIMAKLGTYGILRFDFTLFPHAVVSFGPLLLTLAVIGIIYGGIVAAGERDIKRMLAYSSLSHMGFIILGFFALSREGVAGGVLQMINHGIYTAALFLLVGFLFAATGAIDMDRLGGLQSKAPVMAGIFTLFVMASIGLPGLSGFVGEFLILIGSFSTHRWWAVVAAFGVVISAVYMLWSYQRIFHGKPSEPDLIPESRPIEIKKGQILVLAPLIVIVVALGLYPRPILDRITPSVNALISHVNAANVSPNAIGVIVQKGKG</sequence>
<dbReference type="GO" id="GO:0016020">
    <property type="term" value="C:membrane"/>
    <property type="evidence" value="ECO:0007669"/>
    <property type="project" value="UniProtKB-SubCell"/>
</dbReference>
<dbReference type="InterPro" id="IPR003918">
    <property type="entry name" value="NADH_UbQ_OxRdtase"/>
</dbReference>
<feature type="transmembrane region" description="Helical" evidence="7">
    <location>
        <begin position="30"/>
        <end position="53"/>
    </location>
</feature>
<feature type="transmembrane region" description="Helical" evidence="7">
    <location>
        <begin position="268"/>
        <end position="293"/>
    </location>
</feature>
<evidence type="ECO:0000256" key="3">
    <source>
        <dbReference type="ARBA" id="ARBA00022692"/>
    </source>
</evidence>
<feature type="domain" description="NADH:quinone oxidoreductase/Mrp antiporter transmembrane" evidence="8">
    <location>
        <begin position="128"/>
        <end position="422"/>
    </location>
</feature>
<feature type="transmembrane region" description="Helical" evidence="7">
    <location>
        <begin position="305"/>
        <end position="323"/>
    </location>
</feature>
<evidence type="ECO:0000256" key="5">
    <source>
        <dbReference type="ARBA" id="ARBA00023136"/>
    </source>
</evidence>
<dbReference type="EMBL" id="JXYS01000012">
    <property type="protein sequence ID" value="KJF18612.1"/>
    <property type="molecule type" value="Genomic_DNA"/>
</dbReference>
<dbReference type="GO" id="GO:0015990">
    <property type="term" value="P:electron transport coupled proton transport"/>
    <property type="evidence" value="ECO:0007669"/>
    <property type="project" value="TreeGrafter"/>
</dbReference>
<evidence type="ECO:0000259" key="8">
    <source>
        <dbReference type="Pfam" id="PF00361"/>
    </source>
</evidence>
<evidence type="ECO:0000256" key="1">
    <source>
        <dbReference type="ARBA" id="ARBA00004127"/>
    </source>
</evidence>
<reference evidence="9 10" key="1">
    <citation type="submission" date="2015-01" db="EMBL/GenBank/DDBJ databases">
        <title>Draft genome of the acidophilic iron oxidizer Acidithrix ferrooxidans strain Py-F3.</title>
        <authorList>
            <person name="Poehlein A."/>
            <person name="Eisen S."/>
            <person name="Schloemann M."/>
            <person name="Johnson B.D."/>
            <person name="Daniel R."/>
            <person name="Muehling M."/>
        </authorList>
    </citation>
    <scope>NUCLEOTIDE SEQUENCE [LARGE SCALE GENOMIC DNA]</scope>
    <source>
        <strain evidence="9 10">Py-F3</strain>
    </source>
</reference>
<dbReference type="EC" id="1.6.99.5" evidence="9"/>
<feature type="transmembrane region" description="Helical" evidence="7">
    <location>
        <begin position="6"/>
        <end position="23"/>
    </location>
</feature>
<evidence type="ECO:0000256" key="4">
    <source>
        <dbReference type="ARBA" id="ARBA00022989"/>
    </source>
</evidence>
<comment type="subcellular location">
    <subcellularLocation>
        <location evidence="1">Endomembrane system</location>
        <topology evidence="1">Multi-pass membrane protein</topology>
    </subcellularLocation>
    <subcellularLocation>
        <location evidence="6">Membrane</location>
        <topology evidence="6">Multi-pass membrane protein</topology>
    </subcellularLocation>
</comment>
<dbReference type="GO" id="GO:0008137">
    <property type="term" value="F:NADH dehydrogenase (ubiquinone) activity"/>
    <property type="evidence" value="ECO:0007669"/>
    <property type="project" value="InterPro"/>
</dbReference>
<dbReference type="PANTHER" id="PTHR43507">
    <property type="entry name" value="NADH-UBIQUINONE OXIDOREDUCTASE CHAIN 4"/>
    <property type="match status" value="1"/>
</dbReference>
<dbReference type="AlphaFoldDB" id="A0A0D8HLJ1"/>
<feature type="transmembrane region" description="Helical" evidence="7">
    <location>
        <begin position="245"/>
        <end position="262"/>
    </location>
</feature>
<feature type="transmembrane region" description="Helical" evidence="7">
    <location>
        <begin position="73"/>
        <end position="99"/>
    </location>
</feature>
<organism evidence="9 10">
    <name type="scientific">Acidithrix ferrooxidans</name>
    <dbReference type="NCBI Taxonomy" id="1280514"/>
    <lineage>
        <taxon>Bacteria</taxon>
        <taxon>Bacillati</taxon>
        <taxon>Actinomycetota</taxon>
        <taxon>Acidimicrobiia</taxon>
        <taxon>Acidimicrobiales</taxon>
        <taxon>Acidimicrobiaceae</taxon>
        <taxon>Acidithrix</taxon>
    </lineage>
</organism>
<keyword evidence="10" id="KW-1185">Reference proteome</keyword>
<dbReference type="NCBIfam" id="TIGR01972">
    <property type="entry name" value="NDH_I_M"/>
    <property type="match status" value="1"/>
</dbReference>
<keyword evidence="3 6" id="KW-0812">Transmembrane</keyword>
<feature type="transmembrane region" description="Helical" evidence="7">
    <location>
        <begin position="410"/>
        <end position="428"/>
    </location>
</feature>
<keyword evidence="4 7" id="KW-1133">Transmembrane helix</keyword>
<name>A0A0D8HLJ1_9ACTN</name>
<dbReference type="Proteomes" id="UP000032360">
    <property type="component" value="Unassembled WGS sequence"/>
</dbReference>
<evidence type="ECO:0000256" key="6">
    <source>
        <dbReference type="RuleBase" id="RU000320"/>
    </source>
</evidence>
<dbReference type="GO" id="GO:0003954">
    <property type="term" value="F:NADH dehydrogenase activity"/>
    <property type="evidence" value="ECO:0007669"/>
    <property type="project" value="TreeGrafter"/>
</dbReference>
<feature type="transmembrane region" description="Helical" evidence="7">
    <location>
        <begin position="212"/>
        <end position="233"/>
    </location>
</feature>
<dbReference type="Pfam" id="PF00361">
    <property type="entry name" value="Proton_antipo_M"/>
    <property type="match status" value="1"/>
</dbReference>
<dbReference type="PANTHER" id="PTHR43507:SF1">
    <property type="entry name" value="NADH-UBIQUINONE OXIDOREDUCTASE CHAIN 4"/>
    <property type="match status" value="1"/>
</dbReference>
<dbReference type="PRINTS" id="PR01437">
    <property type="entry name" value="NUOXDRDTASE4"/>
</dbReference>